<gene>
    <name evidence="1" type="ORF">VU00_10431</name>
</gene>
<reference evidence="1 2" key="1">
    <citation type="submission" date="2017-01" db="EMBL/GenBank/DDBJ databases">
        <title>The cable genome- insights into the physiology and evolution of filamentous bacteria capable of sulfide oxidation via long distance electron transfer.</title>
        <authorList>
            <person name="Schreiber L."/>
            <person name="Bjerg J.T."/>
            <person name="Boggild A."/>
            <person name="Van De Vossenberg J."/>
            <person name="Meysman F."/>
            <person name="Nielsen L.P."/>
            <person name="Schramm A."/>
            <person name="Kjeldsen K.U."/>
        </authorList>
    </citation>
    <scope>NUCLEOTIDE SEQUENCE [LARGE SCALE GENOMIC DNA]</scope>
    <source>
        <strain evidence="1">A3</strain>
    </source>
</reference>
<feature type="non-terminal residue" evidence="1">
    <location>
        <position position="1"/>
    </location>
</feature>
<accession>A0A444JC36</accession>
<dbReference type="EMBL" id="MTKR01000043">
    <property type="protein sequence ID" value="RWX50649.1"/>
    <property type="molecule type" value="Genomic_DNA"/>
</dbReference>
<dbReference type="AlphaFoldDB" id="A0A444JC36"/>
<comment type="caution">
    <text evidence="1">The sequence shown here is derived from an EMBL/GenBank/DDBJ whole genome shotgun (WGS) entry which is preliminary data.</text>
</comment>
<organism evidence="1 2">
    <name type="scientific">Candidatus Electrothrix marina</name>
    <dbReference type="NCBI Taxonomy" id="1859130"/>
    <lineage>
        <taxon>Bacteria</taxon>
        <taxon>Pseudomonadati</taxon>
        <taxon>Thermodesulfobacteriota</taxon>
        <taxon>Desulfobulbia</taxon>
        <taxon>Desulfobulbales</taxon>
        <taxon>Desulfobulbaceae</taxon>
        <taxon>Candidatus Electrothrix</taxon>
    </lineage>
</organism>
<protein>
    <submittedName>
        <fullName evidence="1">Uncharacterized protein</fullName>
    </submittedName>
</protein>
<evidence type="ECO:0000313" key="2">
    <source>
        <dbReference type="Proteomes" id="UP000287615"/>
    </source>
</evidence>
<sequence>EILLLISFPMYVFLELIVALIVSAENIVECAQEEEPSIKN</sequence>
<dbReference type="Proteomes" id="UP000287615">
    <property type="component" value="Unassembled WGS sequence"/>
</dbReference>
<proteinExistence type="predicted"/>
<evidence type="ECO:0000313" key="1">
    <source>
        <dbReference type="EMBL" id="RWX50649.1"/>
    </source>
</evidence>
<name>A0A444JC36_9BACT</name>